<feature type="domain" description="IclR-ED" evidence="7">
    <location>
        <begin position="89"/>
        <end position="269"/>
    </location>
</feature>
<dbReference type="GO" id="GO:0045892">
    <property type="term" value="P:negative regulation of DNA-templated transcription"/>
    <property type="evidence" value="ECO:0007669"/>
    <property type="project" value="TreeGrafter"/>
</dbReference>
<reference evidence="8 9" key="1">
    <citation type="submission" date="2018-08" db="EMBL/GenBank/DDBJ databases">
        <title>Lysinibacillus sp. YLB-03 draft genome sequence.</title>
        <authorList>
            <person name="Yu L."/>
        </authorList>
    </citation>
    <scope>NUCLEOTIDE SEQUENCE [LARGE SCALE GENOMIC DNA]</scope>
    <source>
        <strain evidence="8 9">YLB-03</strain>
    </source>
</reference>
<keyword evidence="1" id="KW-0805">Transcription regulation</keyword>
<dbReference type="InterPro" id="IPR036388">
    <property type="entry name" value="WH-like_DNA-bd_sf"/>
</dbReference>
<dbReference type="AlphaFoldDB" id="A0A396SB95"/>
<keyword evidence="9" id="KW-1185">Reference proteome</keyword>
<dbReference type="InterPro" id="IPR050707">
    <property type="entry name" value="HTH_MetabolicPath_Reg"/>
</dbReference>
<dbReference type="FunFam" id="1.10.10.10:FF:000056">
    <property type="entry name" value="IclR family transcriptional regulator"/>
    <property type="match status" value="1"/>
</dbReference>
<dbReference type="PROSITE" id="PS51077">
    <property type="entry name" value="HTH_ICLR"/>
    <property type="match status" value="1"/>
</dbReference>
<dbReference type="InterPro" id="IPR036390">
    <property type="entry name" value="WH_DNA-bd_sf"/>
</dbReference>
<sequence length="275" mass="31389">MNFQRAWDIFRIKLEWKVTAVKQKNFSSLENALRLLDLYSVEEQEFSLKEIANRLAVADSTAHRLLSTLKKEGFIAKDHRTNRYRLGVFIRTFESVILKDFDLYTISDPFLLELSSKLQGTVSLCILDHSQTFYLNSVDSGMPIYHGLTYLGKTHSVFSSSAGFVLLSEKKEEELLEKLSEENSVYSSQKIPVQLKELPQIQKQGYAVCHNIFDSDMGSIAVPIKNNKGNVIAAIEVIMPDVRLHSTYITSCITKMEEVAIQLTERLYNHAVKSR</sequence>
<evidence type="ECO:0000256" key="5">
    <source>
        <dbReference type="ARBA" id="ARBA00070406"/>
    </source>
</evidence>
<evidence type="ECO:0000256" key="1">
    <source>
        <dbReference type="ARBA" id="ARBA00023015"/>
    </source>
</evidence>
<dbReference type="Gene3D" id="3.30.450.40">
    <property type="match status" value="1"/>
</dbReference>
<accession>A0A396SB95</accession>
<evidence type="ECO:0000259" key="7">
    <source>
        <dbReference type="PROSITE" id="PS51078"/>
    </source>
</evidence>
<name>A0A396SB95_9BACL</name>
<dbReference type="InterPro" id="IPR029016">
    <property type="entry name" value="GAF-like_dom_sf"/>
</dbReference>
<dbReference type="InterPro" id="IPR005471">
    <property type="entry name" value="Tscrpt_reg_IclR_N"/>
</dbReference>
<dbReference type="Pfam" id="PF09339">
    <property type="entry name" value="HTH_IclR"/>
    <property type="match status" value="1"/>
</dbReference>
<dbReference type="SUPFAM" id="SSF46785">
    <property type="entry name" value="Winged helix' DNA-binding domain"/>
    <property type="match status" value="1"/>
</dbReference>
<dbReference type="SUPFAM" id="SSF55781">
    <property type="entry name" value="GAF domain-like"/>
    <property type="match status" value="1"/>
</dbReference>
<dbReference type="PROSITE" id="PS51078">
    <property type="entry name" value="ICLR_ED"/>
    <property type="match status" value="1"/>
</dbReference>
<evidence type="ECO:0000256" key="4">
    <source>
        <dbReference type="ARBA" id="ARBA00058938"/>
    </source>
</evidence>
<dbReference type="InterPro" id="IPR011991">
    <property type="entry name" value="ArsR-like_HTH"/>
</dbReference>
<dbReference type="Proteomes" id="UP000265692">
    <property type="component" value="Unassembled WGS sequence"/>
</dbReference>
<proteinExistence type="predicted"/>
<dbReference type="EMBL" id="QWEI01000002">
    <property type="protein sequence ID" value="RHW38594.1"/>
    <property type="molecule type" value="Genomic_DNA"/>
</dbReference>
<dbReference type="CDD" id="cd00090">
    <property type="entry name" value="HTH_ARSR"/>
    <property type="match status" value="1"/>
</dbReference>
<dbReference type="PANTHER" id="PTHR30136:SF24">
    <property type="entry name" value="HTH-TYPE TRANSCRIPTIONAL REPRESSOR ALLR"/>
    <property type="match status" value="1"/>
</dbReference>
<keyword evidence="2" id="KW-0238">DNA-binding</keyword>
<feature type="domain" description="HTH iclR-type" evidence="6">
    <location>
        <begin position="26"/>
        <end position="88"/>
    </location>
</feature>
<dbReference type="GO" id="GO:0003677">
    <property type="term" value="F:DNA binding"/>
    <property type="evidence" value="ECO:0007669"/>
    <property type="project" value="UniProtKB-KW"/>
</dbReference>
<dbReference type="InterPro" id="IPR014757">
    <property type="entry name" value="Tscrpt_reg_IclR_C"/>
</dbReference>
<organism evidence="8 9">
    <name type="scientific">Ureibacillus yapensis</name>
    <dbReference type="NCBI Taxonomy" id="2304605"/>
    <lineage>
        <taxon>Bacteria</taxon>
        <taxon>Bacillati</taxon>
        <taxon>Bacillota</taxon>
        <taxon>Bacilli</taxon>
        <taxon>Bacillales</taxon>
        <taxon>Caryophanaceae</taxon>
        <taxon>Ureibacillus</taxon>
    </lineage>
</organism>
<dbReference type="PANTHER" id="PTHR30136">
    <property type="entry name" value="HELIX-TURN-HELIX TRANSCRIPTIONAL REGULATOR, ICLR FAMILY"/>
    <property type="match status" value="1"/>
</dbReference>
<evidence type="ECO:0000313" key="8">
    <source>
        <dbReference type="EMBL" id="RHW38594.1"/>
    </source>
</evidence>
<dbReference type="Gene3D" id="1.10.10.10">
    <property type="entry name" value="Winged helix-like DNA-binding domain superfamily/Winged helix DNA-binding domain"/>
    <property type="match status" value="1"/>
</dbReference>
<comment type="caution">
    <text evidence="8">The sequence shown here is derived from an EMBL/GenBank/DDBJ whole genome shotgun (WGS) entry which is preliminary data.</text>
</comment>
<dbReference type="SMART" id="SM00346">
    <property type="entry name" value="HTH_ICLR"/>
    <property type="match status" value="1"/>
</dbReference>
<evidence type="ECO:0000259" key="6">
    <source>
        <dbReference type="PROSITE" id="PS51077"/>
    </source>
</evidence>
<comment type="function">
    <text evidence="4">May be an activator protein for the gylABX operon.</text>
</comment>
<evidence type="ECO:0000256" key="3">
    <source>
        <dbReference type="ARBA" id="ARBA00023163"/>
    </source>
</evidence>
<protein>
    <recommendedName>
        <fullName evidence="5">Glycerol operon regulatory protein</fullName>
    </recommendedName>
</protein>
<dbReference type="Pfam" id="PF01614">
    <property type="entry name" value="IclR_C"/>
    <property type="match status" value="1"/>
</dbReference>
<dbReference type="GO" id="GO:0003700">
    <property type="term" value="F:DNA-binding transcription factor activity"/>
    <property type="evidence" value="ECO:0007669"/>
    <property type="project" value="TreeGrafter"/>
</dbReference>
<keyword evidence="3" id="KW-0804">Transcription</keyword>
<evidence type="ECO:0000256" key="2">
    <source>
        <dbReference type="ARBA" id="ARBA00023125"/>
    </source>
</evidence>
<gene>
    <name evidence="8" type="ORF">D1B33_06875</name>
</gene>
<evidence type="ECO:0000313" key="9">
    <source>
        <dbReference type="Proteomes" id="UP000265692"/>
    </source>
</evidence>